<protein>
    <recommendedName>
        <fullName evidence="4">Phage major tail protein TP901-1</fullName>
    </recommendedName>
</protein>
<gene>
    <name evidence="2" type="ORF">UFOVP1111_33</name>
    <name evidence="3" type="ORF">UFOVP1380_38</name>
    <name evidence="1" type="ORF">UFOVP943_38</name>
</gene>
<dbReference type="EMBL" id="LR796901">
    <property type="protein sequence ID" value="CAB4173456.1"/>
    <property type="molecule type" value="Genomic_DNA"/>
</dbReference>
<reference evidence="1" key="1">
    <citation type="submission" date="2020-05" db="EMBL/GenBank/DDBJ databases">
        <authorList>
            <person name="Chiriac C."/>
            <person name="Salcher M."/>
            <person name="Ghai R."/>
            <person name="Kavagutti S V."/>
        </authorList>
    </citation>
    <scope>NUCLEOTIDE SEQUENCE</scope>
</reference>
<organism evidence="1">
    <name type="scientific">uncultured Caudovirales phage</name>
    <dbReference type="NCBI Taxonomy" id="2100421"/>
    <lineage>
        <taxon>Viruses</taxon>
        <taxon>Duplodnaviria</taxon>
        <taxon>Heunggongvirae</taxon>
        <taxon>Uroviricota</taxon>
        <taxon>Caudoviricetes</taxon>
        <taxon>Peduoviridae</taxon>
        <taxon>Maltschvirus</taxon>
        <taxon>Maltschvirus maltsch</taxon>
    </lineage>
</organism>
<evidence type="ECO:0000313" key="3">
    <source>
        <dbReference type="EMBL" id="CAB4203353.1"/>
    </source>
</evidence>
<dbReference type="EMBL" id="LR797330">
    <property type="protein sequence ID" value="CAB4203353.1"/>
    <property type="molecule type" value="Genomic_DNA"/>
</dbReference>
<sequence length="140" mass="14296">MAKQVLTNVAVTFGTAATDISSYVTSITLSTTAAEVVTSAMGSSAMTRIQGMIDNSVTLELQQDYPTIEKLFWDAFTAGSAVAMTVKPNGTAAASSTNPSYAFSVLPTSWTPVNGAIGDLATVSITYPISGAITKTGTGA</sequence>
<evidence type="ECO:0000313" key="2">
    <source>
        <dbReference type="EMBL" id="CAB4184129.1"/>
    </source>
</evidence>
<evidence type="ECO:0000313" key="1">
    <source>
        <dbReference type="EMBL" id="CAB4173456.1"/>
    </source>
</evidence>
<evidence type="ECO:0008006" key="4">
    <source>
        <dbReference type="Google" id="ProtNLM"/>
    </source>
</evidence>
<accession>A0A6J5PTP7</accession>
<name>A0A6J5PTP7_9CAUD</name>
<proteinExistence type="predicted"/>
<dbReference type="EMBL" id="LR797058">
    <property type="protein sequence ID" value="CAB4184129.1"/>
    <property type="molecule type" value="Genomic_DNA"/>
</dbReference>